<evidence type="ECO:0000256" key="9">
    <source>
        <dbReference type="ARBA" id="ARBA00067327"/>
    </source>
</evidence>
<evidence type="ECO:0000313" key="15">
    <source>
        <dbReference type="Proteomes" id="UP000290809"/>
    </source>
</evidence>
<comment type="caution">
    <text evidence="14">The sequence shown here is derived from an EMBL/GenBank/DDBJ whole genome shotgun (WGS) entry which is preliminary data.</text>
</comment>
<dbReference type="AlphaFoldDB" id="A0A430QM19"/>
<dbReference type="InterPro" id="IPR011989">
    <property type="entry name" value="ARM-like"/>
</dbReference>
<dbReference type="STRING" id="6184.A0A430QM19"/>
<organism evidence="14 15">
    <name type="scientific">Schistosoma bovis</name>
    <name type="common">Blood fluke</name>
    <dbReference type="NCBI Taxonomy" id="6184"/>
    <lineage>
        <taxon>Eukaryota</taxon>
        <taxon>Metazoa</taxon>
        <taxon>Spiralia</taxon>
        <taxon>Lophotrochozoa</taxon>
        <taxon>Platyhelminthes</taxon>
        <taxon>Trematoda</taxon>
        <taxon>Digenea</taxon>
        <taxon>Strigeidida</taxon>
        <taxon>Schistosomatoidea</taxon>
        <taxon>Schistosomatidae</taxon>
        <taxon>Schistosoma</taxon>
    </lineage>
</organism>
<feature type="domain" description="IPO4/5-like TPR repeats" evidence="13">
    <location>
        <begin position="80"/>
        <end position="225"/>
    </location>
</feature>
<dbReference type="FunFam" id="1.25.10.10:FF:000028">
    <property type="entry name" value="Transportin-1 isoform 1"/>
    <property type="match status" value="1"/>
</dbReference>
<sequence>KLNELNNVPDFNKYLAYILTNAGSESDSTRSLSGLILKNNLKSHFKRCPPELISYIKDGCLRCISDSSPMIRSIVGILITTIVTSDGIQNWPELLPKLVECIDSHDINFMEGAFGAIEKICEDSSSQLETDRIGCPIGLLIPKFLQYSRHDSPKIRSHALACINHFIHSQSQVLLHFVNEFLECLFALAEDEDPNVRRHVCSAFVQLLEAHLDKLLPNLPDIIEFMLLRTQENDENISREACEFWLSLSEQPVCHQALSPYIGRLIPVLVCGMKYSESDMVLLRNDLEEDAHLPDKECDIRPRFHKTKNKLFSPEDDDEDEDDDYVSNWTLRKCSAAALDVLASVFHTDFLPILLPITKELLFSPQWELKESGILVLGAIAEGCMKGMIPYLPELCPFLIGCLSDDRPLIRSITCWTLSRYSHWIVGQPHEQYFKPLMVELLKRILDCNKRVQEAACSAFATLEEEACTDLVPYLDLILRTLVYALKQYQHKNLFILYDAIGTLADSVGHHLNRPDFIEMLMPPLFEKWNVLRDDEKDLFPLLECLSSMATALGTGFLPYCSPVFSRCVNLIDRTIQLSKVSLSYHSCTALASVKDLEMLTCIKLHAQQPDVYEPPDKDFMVISLDLLSGLMEGLGSQMEHLVSSSPLVKLLCEAAQDAQPDVRQSSFALLGDLTKACFAHIQPQIGQFMTILANNLSSEHISLHAQSIFCLLFRCLFLRNIRDNEEKDSAFRGICNLITLNPAGVLHDFLFFCDAVASWNNPKDDLKERFNAVSVSFRYLICNASSRNSSVYSFYTYVCLLFYHTEVVRITNQKANINFKDV</sequence>
<evidence type="ECO:0000259" key="12">
    <source>
        <dbReference type="Pfam" id="PF03810"/>
    </source>
</evidence>
<keyword evidence="4" id="KW-0963">Cytoplasm</keyword>
<dbReference type="Pfam" id="PF13513">
    <property type="entry name" value="HEAT_EZ"/>
    <property type="match status" value="1"/>
</dbReference>
<dbReference type="InterPro" id="IPR040122">
    <property type="entry name" value="Importin_beta"/>
</dbReference>
<feature type="non-terminal residue" evidence="14">
    <location>
        <position position="1"/>
    </location>
</feature>
<evidence type="ECO:0000256" key="6">
    <source>
        <dbReference type="ARBA" id="ARBA00022927"/>
    </source>
</evidence>
<comment type="similarity">
    <text evidence="8">Belongs to the importin beta family. Importin beta-2 subfamily.</text>
</comment>
<evidence type="ECO:0000256" key="8">
    <source>
        <dbReference type="ARBA" id="ARBA00038423"/>
    </source>
</evidence>
<keyword evidence="6" id="KW-0653">Protein transport</keyword>
<keyword evidence="15" id="KW-1185">Reference proteome</keyword>
<dbReference type="Pfam" id="PF03810">
    <property type="entry name" value="IBN_N"/>
    <property type="match status" value="1"/>
</dbReference>
<dbReference type="GO" id="GO:0031267">
    <property type="term" value="F:small GTPase binding"/>
    <property type="evidence" value="ECO:0007669"/>
    <property type="project" value="InterPro"/>
</dbReference>
<evidence type="ECO:0000256" key="10">
    <source>
        <dbReference type="ARBA" id="ARBA00076938"/>
    </source>
</evidence>
<reference evidence="14 15" key="1">
    <citation type="journal article" date="2019" name="PLoS Pathog.">
        <title>Genome sequence of the bovine parasite Schistosoma bovis Tanzania.</title>
        <authorList>
            <person name="Oey H."/>
            <person name="Zakrzewski M."/>
            <person name="Gobert G."/>
            <person name="Gravermann K."/>
            <person name="Stoye J."/>
            <person name="Jones M."/>
            <person name="Mcmanus D."/>
            <person name="Krause L."/>
        </authorList>
    </citation>
    <scope>NUCLEOTIDE SEQUENCE [LARGE SCALE GENOMIC DNA]</scope>
    <source>
        <strain evidence="14 15">TAN1997</strain>
    </source>
</reference>
<proteinExistence type="inferred from homology"/>
<keyword evidence="3" id="KW-0813">Transport</keyword>
<accession>A0A430QM19</accession>
<name>A0A430QM19_SCHBO</name>
<keyword evidence="5" id="KW-0677">Repeat</keyword>
<feature type="domain" description="Importin N-terminal" evidence="12">
    <location>
        <begin position="2"/>
        <end position="64"/>
    </location>
</feature>
<dbReference type="EMBL" id="QMKO01001554">
    <property type="protein sequence ID" value="RTG88750.1"/>
    <property type="molecule type" value="Genomic_DNA"/>
</dbReference>
<evidence type="ECO:0000256" key="11">
    <source>
        <dbReference type="ARBA" id="ARBA00080641"/>
    </source>
</evidence>
<evidence type="ECO:0000256" key="1">
    <source>
        <dbReference type="ARBA" id="ARBA00004123"/>
    </source>
</evidence>
<evidence type="ECO:0000259" key="13">
    <source>
        <dbReference type="Pfam" id="PF25780"/>
    </source>
</evidence>
<evidence type="ECO:0000313" key="14">
    <source>
        <dbReference type="EMBL" id="RTG88750.1"/>
    </source>
</evidence>
<evidence type="ECO:0000256" key="2">
    <source>
        <dbReference type="ARBA" id="ARBA00004496"/>
    </source>
</evidence>
<dbReference type="Pfam" id="PF25780">
    <property type="entry name" value="TPR_IPO5"/>
    <property type="match status" value="1"/>
</dbReference>
<dbReference type="InterPro" id="IPR016024">
    <property type="entry name" value="ARM-type_fold"/>
</dbReference>
<protein>
    <recommendedName>
        <fullName evidence="9">Transportin-1</fullName>
    </recommendedName>
    <alternativeName>
        <fullName evidence="10">Importin beta-2</fullName>
    </alternativeName>
    <alternativeName>
        <fullName evidence="11">Karyopherin beta-2</fullName>
    </alternativeName>
</protein>
<dbReference type="Proteomes" id="UP000290809">
    <property type="component" value="Unassembled WGS sequence"/>
</dbReference>
<dbReference type="GO" id="GO:0006606">
    <property type="term" value="P:protein import into nucleus"/>
    <property type="evidence" value="ECO:0007669"/>
    <property type="project" value="InterPro"/>
</dbReference>
<dbReference type="GO" id="GO:0005737">
    <property type="term" value="C:cytoplasm"/>
    <property type="evidence" value="ECO:0007669"/>
    <property type="project" value="UniProtKB-SubCell"/>
</dbReference>
<dbReference type="InterPro" id="IPR057672">
    <property type="entry name" value="TPR_IPO4/5"/>
</dbReference>
<evidence type="ECO:0000256" key="5">
    <source>
        <dbReference type="ARBA" id="ARBA00022737"/>
    </source>
</evidence>
<evidence type="ECO:0000256" key="4">
    <source>
        <dbReference type="ARBA" id="ARBA00022490"/>
    </source>
</evidence>
<dbReference type="GO" id="GO:0031981">
    <property type="term" value="C:nuclear lumen"/>
    <property type="evidence" value="ECO:0007669"/>
    <property type="project" value="UniProtKB-ARBA"/>
</dbReference>
<dbReference type="InterPro" id="IPR001494">
    <property type="entry name" value="Importin-beta_N"/>
</dbReference>
<evidence type="ECO:0000256" key="3">
    <source>
        <dbReference type="ARBA" id="ARBA00022448"/>
    </source>
</evidence>
<evidence type="ECO:0000256" key="7">
    <source>
        <dbReference type="ARBA" id="ARBA00023242"/>
    </source>
</evidence>
<keyword evidence="7" id="KW-0539">Nucleus</keyword>
<dbReference type="SUPFAM" id="SSF48371">
    <property type="entry name" value="ARM repeat"/>
    <property type="match status" value="1"/>
</dbReference>
<dbReference type="Gene3D" id="1.25.10.10">
    <property type="entry name" value="Leucine-rich Repeat Variant"/>
    <property type="match status" value="1"/>
</dbReference>
<dbReference type="PANTHER" id="PTHR10527">
    <property type="entry name" value="IMPORTIN BETA"/>
    <property type="match status" value="1"/>
</dbReference>
<comment type="subcellular location">
    <subcellularLocation>
        <location evidence="2">Cytoplasm</location>
    </subcellularLocation>
    <subcellularLocation>
        <location evidence="1">Nucleus</location>
    </subcellularLocation>
</comment>
<gene>
    <name evidence="14" type="ORF">DC041_0006770</name>
</gene>